<dbReference type="GO" id="GO:0016020">
    <property type="term" value="C:membrane"/>
    <property type="evidence" value="ECO:0007669"/>
    <property type="project" value="UniProtKB-SubCell"/>
</dbReference>
<dbReference type="PANTHER" id="PTHR14269">
    <property type="entry name" value="CDP-DIACYLGLYCEROL--GLYCEROL-3-PHOSPHATE 3-PHOSPHATIDYLTRANSFERASE-RELATED"/>
    <property type="match status" value="1"/>
</dbReference>
<feature type="transmembrane region" description="Helical" evidence="9">
    <location>
        <begin position="166"/>
        <end position="186"/>
    </location>
</feature>
<keyword evidence="2" id="KW-0444">Lipid biosynthesis</keyword>
<dbReference type="RefSeq" id="YP_002048779.1">
    <property type="nucleotide sequence ID" value="NC_011087.1"/>
</dbReference>
<feature type="transmembrane region" description="Helical" evidence="9">
    <location>
        <begin position="87"/>
        <end position="111"/>
    </location>
</feature>
<evidence type="ECO:0000256" key="5">
    <source>
        <dbReference type="ARBA" id="ARBA00023098"/>
    </source>
</evidence>
<organism evidence="10">
    <name type="scientific">Paulinella chromatophora</name>
    <dbReference type="NCBI Taxonomy" id="39717"/>
    <lineage>
        <taxon>Eukaryota</taxon>
        <taxon>Sar</taxon>
        <taxon>Rhizaria</taxon>
        <taxon>Cercozoa</taxon>
        <taxon>Imbricatea</taxon>
        <taxon>Silicofilosea</taxon>
        <taxon>Euglyphida</taxon>
        <taxon>Paulinellidae</taxon>
        <taxon>Paulinella</taxon>
    </lineage>
</organism>
<dbReference type="PIRSF" id="PIRSF000847">
    <property type="entry name" value="Phos_ph_gly_syn"/>
    <property type="match status" value="1"/>
</dbReference>
<dbReference type="Gene3D" id="1.20.120.1760">
    <property type="match status" value="1"/>
</dbReference>
<dbReference type="InterPro" id="IPR004570">
    <property type="entry name" value="Phosphatidylglycerol_P_synth"/>
</dbReference>
<evidence type="ECO:0000256" key="2">
    <source>
        <dbReference type="ARBA" id="ARBA00022516"/>
    </source>
</evidence>
<evidence type="ECO:0000256" key="4">
    <source>
        <dbReference type="ARBA" id="ARBA00022989"/>
    </source>
</evidence>
<evidence type="ECO:0000256" key="8">
    <source>
        <dbReference type="ARBA" id="ARBA00023264"/>
    </source>
</evidence>
<keyword evidence="10" id="KW-0934">Plastid</keyword>
<comment type="subcellular location">
    <subcellularLocation>
        <location evidence="1">Membrane</location>
        <topology evidence="1">Multi-pass membrane protein</topology>
    </subcellularLocation>
</comment>
<reference evidence="10" key="2">
    <citation type="journal article" date="2008" name="Curr. Biol.">
        <title>Chromatophore genome sequence of Paulinella sheds light on acquisition of photosynthesis by eukaryotes.</title>
        <authorList>
            <person name="Nowack E.C.M."/>
            <person name="Melkonian M."/>
            <person name="Gloeckner G."/>
        </authorList>
    </citation>
    <scope>NUCLEOTIDE SEQUENCE [LARGE SCALE GENOMIC DNA]</scope>
</reference>
<gene>
    <name evidence="10" type="primary">pgsA</name>
    <name evidence="10" type="ordered locus">PCC_0117</name>
</gene>
<keyword evidence="5" id="KW-0443">Lipid metabolism</keyword>
<evidence type="ECO:0000256" key="6">
    <source>
        <dbReference type="ARBA" id="ARBA00023136"/>
    </source>
</evidence>
<keyword evidence="4 9" id="KW-1133">Transmembrane helix</keyword>
<keyword evidence="10" id="KW-0808">Transferase</keyword>
<dbReference type="AlphaFoldDB" id="B1X3Q0"/>
<proteinExistence type="predicted"/>
<dbReference type="InterPro" id="IPR050324">
    <property type="entry name" value="CDP-alcohol_PTase-I"/>
</dbReference>
<evidence type="ECO:0000313" key="10">
    <source>
        <dbReference type="EMBL" id="ACB42569.1"/>
    </source>
</evidence>
<keyword evidence="8" id="KW-1208">Phospholipid metabolism</keyword>
<dbReference type="GO" id="GO:0008444">
    <property type="term" value="F:CDP-diacylglycerol-glycerol-3-phosphate 3-phosphatidyltransferase activity"/>
    <property type="evidence" value="ECO:0007669"/>
    <property type="project" value="InterPro"/>
</dbReference>
<dbReference type="InterPro" id="IPR000462">
    <property type="entry name" value="CDP-OH_P_trans"/>
</dbReference>
<accession>B1X3Q0</accession>
<dbReference type="PANTHER" id="PTHR14269:SF62">
    <property type="entry name" value="CDP-DIACYLGLYCEROL--GLYCEROL-3-PHOSPHATE 3-PHOSPHATIDYLTRANSFERASE 1, CHLOROPLASTIC"/>
    <property type="match status" value="1"/>
</dbReference>
<dbReference type="EMBL" id="CP000815">
    <property type="protein sequence ID" value="ACB42569.1"/>
    <property type="molecule type" value="Genomic_DNA"/>
</dbReference>
<dbReference type="GeneID" id="6481152"/>
<keyword evidence="3 9" id="KW-0812">Transmembrane</keyword>
<dbReference type="InterPro" id="IPR043130">
    <property type="entry name" value="CDP-OH_PTrfase_TM_dom"/>
</dbReference>
<geneLocation type="organellar chromatophore" evidence="10"/>
<dbReference type="Pfam" id="PF01066">
    <property type="entry name" value="CDP-OH_P_transf"/>
    <property type="match status" value="1"/>
</dbReference>
<sequence length="189" mass="21015">MRNDILLSETSSILPILRIHRFANSLTLFRAALSVPILLNLQYQHKGWAWTLIMLGGITDVADGALTRRAGISSTWGARIDPLADKLLVLAPLIWLAHQGVFPCYAIWILLARELLISAWRSNKSDGGPASSMGKYKTSLQFTCLLLLMWPIGKETNIVCLSLHSLGWLLFWPSLILALISGLDYMDSI</sequence>
<evidence type="ECO:0000256" key="7">
    <source>
        <dbReference type="ARBA" id="ARBA00023209"/>
    </source>
</evidence>
<evidence type="ECO:0000256" key="9">
    <source>
        <dbReference type="SAM" id="Phobius"/>
    </source>
</evidence>
<name>B1X3Q0_PAUCH</name>
<dbReference type="GO" id="GO:0046474">
    <property type="term" value="P:glycerophospholipid biosynthetic process"/>
    <property type="evidence" value="ECO:0007669"/>
    <property type="project" value="TreeGrafter"/>
</dbReference>
<reference evidence="10" key="1">
    <citation type="submission" date="2007-08" db="EMBL/GenBank/DDBJ databases">
        <authorList>
            <person name="Gloeckner G."/>
            <person name="Nowack E."/>
            <person name="Melkonian M."/>
        </authorList>
    </citation>
    <scope>NUCLEOTIDE SEQUENCE</scope>
</reference>
<evidence type="ECO:0000256" key="1">
    <source>
        <dbReference type="ARBA" id="ARBA00004141"/>
    </source>
</evidence>
<keyword evidence="7" id="KW-0594">Phospholipid biosynthesis</keyword>
<protein>
    <submittedName>
        <fullName evidence="10">CDP-diacylglycerol-glycerol-3-phosphate 3-phosphatidyltransferase</fullName>
    </submittedName>
</protein>
<evidence type="ECO:0000256" key="3">
    <source>
        <dbReference type="ARBA" id="ARBA00022692"/>
    </source>
</evidence>
<keyword evidence="6 9" id="KW-0472">Membrane</keyword>